<dbReference type="Pfam" id="PF06439">
    <property type="entry name" value="3keto-disac_hyd"/>
    <property type="match status" value="1"/>
</dbReference>
<dbReference type="SUPFAM" id="SSF46626">
    <property type="entry name" value="Cytochrome c"/>
    <property type="match status" value="1"/>
</dbReference>
<dbReference type="Gene3D" id="2.120.10.30">
    <property type="entry name" value="TolB, C-terminal domain"/>
    <property type="match status" value="1"/>
</dbReference>
<organism evidence="6 7">
    <name type="scientific">Luteolibacter flavescens</name>
    <dbReference type="NCBI Taxonomy" id="1859460"/>
    <lineage>
        <taxon>Bacteria</taxon>
        <taxon>Pseudomonadati</taxon>
        <taxon>Verrucomicrobiota</taxon>
        <taxon>Verrucomicrobiia</taxon>
        <taxon>Verrucomicrobiales</taxon>
        <taxon>Verrucomicrobiaceae</taxon>
        <taxon>Luteolibacter</taxon>
    </lineage>
</organism>
<dbReference type="Gene3D" id="1.10.760.10">
    <property type="entry name" value="Cytochrome c-like domain"/>
    <property type="match status" value="1"/>
</dbReference>
<dbReference type="SUPFAM" id="SSF49785">
    <property type="entry name" value="Galactose-binding domain-like"/>
    <property type="match status" value="1"/>
</dbReference>
<dbReference type="InterPro" id="IPR008979">
    <property type="entry name" value="Galactose-bd-like_sf"/>
</dbReference>
<feature type="domain" description="Cytochrome c" evidence="5">
    <location>
        <begin position="1061"/>
        <end position="1198"/>
    </location>
</feature>
<dbReference type="InterPro" id="IPR009056">
    <property type="entry name" value="Cyt_c-like_dom"/>
</dbReference>
<keyword evidence="2 4" id="KW-0479">Metal-binding</keyword>
<dbReference type="Pfam" id="PF00034">
    <property type="entry name" value="Cytochrom_C"/>
    <property type="match status" value="1"/>
</dbReference>
<protein>
    <submittedName>
        <fullName evidence="6">DUF1080 domain-containing protein</fullName>
    </submittedName>
</protein>
<keyword evidence="7" id="KW-1185">Reference proteome</keyword>
<keyword evidence="3 4" id="KW-0408">Iron</keyword>
<dbReference type="PANTHER" id="PTHR33546">
    <property type="entry name" value="LARGE, MULTIFUNCTIONAL SECRETED PROTEIN-RELATED"/>
    <property type="match status" value="1"/>
</dbReference>
<dbReference type="PROSITE" id="PS51007">
    <property type="entry name" value="CYTC"/>
    <property type="match status" value="1"/>
</dbReference>
<dbReference type="InterPro" id="IPR013427">
    <property type="entry name" value="Haem-bd_dom_put"/>
</dbReference>
<dbReference type="EMBL" id="JAPDDS010000005">
    <property type="protein sequence ID" value="MCW1885120.1"/>
    <property type="molecule type" value="Genomic_DNA"/>
</dbReference>
<dbReference type="InterPro" id="IPR036909">
    <property type="entry name" value="Cyt_c-like_dom_sf"/>
</dbReference>
<sequence length="1198" mass="131684">MQRFVSTLSLFFVATSLHGQEWKPIFNGRNLDGWSGDPRLWRVEGGVLTGETNDGDRKIGANSFLIWEGGDVADFEFEYQARVTGDNNSGVQYRSRIIDPKQWSVGGYQMDLHPAPQYLGMLYEEQGRGIACESGQKVDLADKPKVTGSLQRPATTLSEWNTYRIVAKGDTVTHYINDKPVAEIRDVDAAKRSLKGVLALQVHAGPSMKAEFKGLRIRTFKPAPVAAPAKANAAKAVEPDISWIWENANPGANQKVHFRREFALPRDVISASLAVTCDNWQRVWINGKDLGWTSEWGSPANHDVTQHLVQGGRNVIAVEGRNQDGSAGMALRFSATVKGGRKAWIVSDDKWVTSLEAPRGWQEPRFTPRDWKPATVVAKMGDSPWGMVIQPDPEGGAIPVDVTDKYQLLPGFKLERLYQVPNVQGSWVAMTIDGSGRLLCADQYGKIYRVTPAATPDQETIVTPTSIPLAGAHGLLWHQGVLWVTVNEGPEPAGVYRVIDTDRDGEPDKAERVLTVGGNGEHGPHALVPSPDGKYIYFVAGNFTDLPEMKGSMVPKVWKEDQLLPRRPDARGHAQDRFAPGGWVARCDLDGSNWTLVGMGMRNTYDIAFNDKGDLFGYDSDMEWDLGMPWYRPTRIGQIVPGAEYGWRHGTGPWPAYYEDSMPPLVELGPGSPTGMLAGKDAKFPAKYQRALYAFDWTYATIHAIHLTPDGATYKTEREEFLAGSGLPLTDAAIGKDGAMYFMTGGRRTASALWRVTYTGTEPVAPVAYAAKEAELAPKEGAWEGLGSKDRVERFNSRTAIEHVGAGPIAQKLAGEKDAWKVIGGSMALARTGTAAQRGIALDALLGLDWTKLDTQQKINWLRAAGLAFARHGEPTADERTKMLAKIDTAFPSNQADVDRELCRMLSYLQAPGIVGRTLALMDTTGPSPAPDWLEVAKRNTQYGADVEKMINNLPPAQVIHYMYCLRVVKGPWSQDERKRFFAWFGRLVEKSGGASYAGFIQDLRKQTLESATPEEREWIEKMAPVVTANPLANLPPVQGPGREWTVAEIEKLAADGLEGRDKENGKKMYQASLCAACHRFDGEGGSAGPDLTAVGGRFSVKDLAESILEPSLVVSDQYAFDTIIKHDGSQVVGKLIEEKDEHWIIATSPFDFSSTSEIERSQIKDIKPSPVSPMPAGLINRLNPEELKDLLAYLLAK</sequence>
<reference evidence="6 7" key="1">
    <citation type="submission" date="2022-10" db="EMBL/GenBank/DDBJ databases">
        <title>Luteolibacter flavescens strain MCCC 1K03193, whole genome shotgun sequencing project.</title>
        <authorList>
            <person name="Zhao G."/>
            <person name="Shen L."/>
        </authorList>
    </citation>
    <scope>NUCLEOTIDE SEQUENCE [LARGE SCALE GENOMIC DNA]</scope>
    <source>
        <strain evidence="6 7">MCCC 1K03193</strain>
    </source>
</reference>
<accession>A0ABT3FNH3</accession>
<dbReference type="Gene3D" id="2.60.120.260">
    <property type="entry name" value="Galactose-binding domain-like"/>
    <property type="match status" value="1"/>
</dbReference>
<comment type="caution">
    <text evidence="6">The sequence shown here is derived from an EMBL/GenBank/DDBJ whole genome shotgun (WGS) entry which is preliminary data.</text>
</comment>
<dbReference type="PANTHER" id="PTHR33546:SF1">
    <property type="entry name" value="LARGE, MULTIFUNCTIONAL SECRETED PROTEIN"/>
    <property type="match status" value="1"/>
</dbReference>
<dbReference type="InterPro" id="IPR011041">
    <property type="entry name" value="Quinoprot_gluc/sorb_DH_b-prop"/>
</dbReference>
<dbReference type="InterPro" id="IPR011042">
    <property type="entry name" value="6-blade_b-propeller_TolB-like"/>
</dbReference>
<dbReference type="Proteomes" id="UP001207930">
    <property type="component" value="Unassembled WGS sequence"/>
</dbReference>
<dbReference type="RefSeq" id="WP_264501078.1">
    <property type="nucleotide sequence ID" value="NZ_JAPDDS010000005.1"/>
</dbReference>
<evidence type="ECO:0000256" key="2">
    <source>
        <dbReference type="ARBA" id="ARBA00022723"/>
    </source>
</evidence>
<evidence type="ECO:0000256" key="4">
    <source>
        <dbReference type="PROSITE-ProRule" id="PRU00433"/>
    </source>
</evidence>
<dbReference type="Gene3D" id="2.60.120.560">
    <property type="entry name" value="Exo-inulinase, domain 1"/>
    <property type="match status" value="1"/>
</dbReference>
<evidence type="ECO:0000256" key="1">
    <source>
        <dbReference type="ARBA" id="ARBA00022617"/>
    </source>
</evidence>
<name>A0ABT3FNH3_9BACT</name>
<gene>
    <name evidence="6" type="ORF">OKA04_10305</name>
</gene>
<evidence type="ECO:0000259" key="5">
    <source>
        <dbReference type="PROSITE" id="PS51007"/>
    </source>
</evidence>
<proteinExistence type="predicted"/>
<evidence type="ECO:0000313" key="6">
    <source>
        <dbReference type="EMBL" id="MCW1885120.1"/>
    </source>
</evidence>
<dbReference type="NCBIfam" id="TIGR02603">
    <property type="entry name" value="CxxCH_TIGR02603"/>
    <property type="match status" value="1"/>
</dbReference>
<keyword evidence="1 4" id="KW-0349">Heme</keyword>
<evidence type="ECO:0000256" key="3">
    <source>
        <dbReference type="ARBA" id="ARBA00023004"/>
    </source>
</evidence>
<evidence type="ECO:0000313" key="7">
    <source>
        <dbReference type="Proteomes" id="UP001207930"/>
    </source>
</evidence>
<dbReference type="InterPro" id="IPR010496">
    <property type="entry name" value="AL/BT2_dom"/>
</dbReference>
<dbReference type="SUPFAM" id="SSF50952">
    <property type="entry name" value="Soluble quinoprotein glucose dehydrogenase"/>
    <property type="match status" value="1"/>
</dbReference>